<protein>
    <recommendedName>
        <fullName evidence="1">RNase H type-1 domain-containing protein</fullName>
    </recommendedName>
</protein>
<dbReference type="InterPro" id="IPR036397">
    <property type="entry name" value="RNaseH_sf"/>
</dbReference>
<dbReference type="InterPro" id="IPR044730">
    <property type="entry name" value="RNase_H-like_dom_plant"/>
</dbReference>
<evidence type="ECO:0000313" key="2">
    <source>
        <dbReference type="EMBL" id="EOY00143.1"/>
    </source>
</evidence>
<dbReference type="InterPro" id="IPR012337">
    <property type="entry name" value="RNaseH-like_sf"/>
</dbReference>
<dbReference type="Proteomes" id="UP000026915">
    <property type="component" value="Chromosome 2"/>
</dbReference>
<dbReference type="InParanoid" id="A0A061E6A1"/>
<keyword evidence="3" id="KW-1185">Reference proteome</keyword>
<evidence type="ECO:0000313" key="3">
    <source>
        <dbReference type="Proteomes" id="UP000026915"/>
    </source>
</evidence>
<evidence type="ECO:0000259" key="1">
    <source>
        <dbReference type="Pfam" id="PF13456"/>
    </source>
</evidence>
<gene>
    <name evidence="2" type="ORF">TCM_009711</name>
</gene>
<dbReference type="PANTHER" id="PTHR47074:SF75">
    <property type="entry name" value="RNASE H TYPE-1 DOMAIN-CONTAINING PROTEIN"/>
    <property type="match status" value="1"/>
</dbReference>
<dbReference type="Gramene" id="EOY00143">
    <property type="protein sequence ID" value="EOY00143"/>
    <property type="gene ID" value="TCM_009711"/>
</dbReference>
<dbReference type="EMBL" id="CM001880">
    <property type="protein sequence ID" value="EOY00143.1"/>
    <property type="molecule type" value="Genomic_DNA"/>
</dbReference>
<accession>A0A061E6A1</accession>
<dbReference type="AlphaFoldDB" id="A0A061E6A1"/>
<reference evidence="2 3" key="1">
    <citation type="journal article" date="2013" name="Genome Biol.">
        <title>The genome sequence of the most widely cultivated cacao type and its use to identify candidate genes regulating pod color.</title>
        <authorList>
            <person name="Motamayor J.C."/>
            <person name="Mockaitis K."/>
            <person name="Schmutz J."/>
            <person name="Haiminen N."/>
            <person name="Iii D.L."/>
            <person name="Cornejo O."/>
            <person name="Findley S.D."/>
            <person name="Zheng P."/>
            <person name="Utro F."/>
            <person name="Royaert S."/>
            <person name="Saski C."/>
            <person name="Jenkins J."/>
            <person name="Podicheti R."/>
            <person name="Zhao M."/>
            <person name="Scheffler B.E."/>
            <person name="Stack J.C."/>
            <person name="Feltus F.A."/>
            <person name="Mustiga G.M."/>
            <person name="Amores F."/>
            <person name="Phillips W."/>
            <person name="Marelli J.P."/>
            <person name="May G.D."/>
            <person name="Shapiro H."/>
            <person name="Ma J."/>
            <person name="Bustamante C.D."/>
            <person name="Schnell R.J."/>
            <person name="Main D."/>
            <person name="Gilbert D."/>
            <person name="Parida L."/>
            <person name="Kuhn D.N."/>
        </authorList>
    </citation>
    <scope>NUCLEOTIDE SEQUENCE [LARGE SCALE GENOMIC DNA]</scope>
    <source>
        <strain evidence="3">cv. Matina 1-6</strain>
    </source>
</reference>
<dbReference type="InterPro" id="IPR002156">
    <property type="entry name" value="RNaseH_domain"/>
</dbReference>
<dbReference type="Gene3D" id="3.30.420.10">
    <property type="entry name" value="Ribonuclease H-like superfamily/Ribonuclease H"/>
    <property type="match status" value="1"/>
</dbReference>
<dbReference type="PANTHER" id="PTHR47074">
    <property type="entry name" value="BNAC02G40300D PROTEIN"/>
    <property type="match status" value="1"/>
</dbReference>
<dbReference type="SUPFAM" id="SSF53098">
    <property type="entry name" value="Ribonuclease H-like"/>
    <property type="match status" value="1"/>
</dbReference>
<dbReference type="HOGENOM" id="CLU_1605646_0_0_1"/>
<sequence length="166" mass="18544">MACSKWAIRSISKNFSSTGDWIKAMIKDVGKDELEETVCAISSWMEGGDEGRCRRCPKGLKINCDAAIFFINGGKLAGAGFIVRDSNGEFILAGATKLAYNSSVAMVELRSLLWSLMVCFRDNVLVKKVKIDCKQIVSWVKEKHYNGDMGHVVEARNLLIRQLTRY</sequence>
<proteinExistence type="predicted"/>
<dbReference type="InterPro" id="IPR052929">
    <property type="entry name" value="RNase_H-like_EbsB-rel"/>
</dbReference>
<feature type="domain" description="RNase H type-1" evidence="1">
    <location>
        <begin position="72"/>
        <end position="163"/>
    </location>
</feature>
<dbReference type="GO" id="GO:0003676">
    <property type="term" value="F:nucleic acid binding"/>
    <property type="evidence" value="ECO:0007669"/>
    <property type="project" value="InterPro"/>
</dbReference>
<dbReference type="GO" id="GO:0004523">
    <property type="term" value="F:RNA-DNA hybrid ribonuclease activity"/>
    <property type="evidence" value="ECO:0007669"/>
    <property type="project" value="InterPro"/>
</dbReference>
<organism evidence="2 3">
    <name type="scientific">Theobroma cacao</name>
    <name type="common">Cacao</name>
    <name type="synonym">Cocoa</name>
    <dbReference type="NCBI Taxonomy" id="3641"/>
    <lineage>
        <taxon>Eukaryota</taxon>
        <taxon>Viridiplantae</taxon>
        <taxon>Streptophyta</taxon>
        <taxon>Embryophyta</taxon>
        <taxon>Tracheophyta</taxon>
        <taxon>Spermatophyta</taxon>
        <taxon>Magnoliopsida</taxon>
        <taxon>eudicotyledons</taxon>
        <taxon>Gunneridae</taxon>
        <taxon>Pentapetalae</taxon>
        <taxon>rosids</taxon>
        <taxon>malvids</taxon>
        <taxon>Malvales</taxon>
        <taxon>Malvaceae</taxon>
        <taxon>Byttnerioideae</taxon>
        <taxon>Theobroma</taxon>
    </lineage>
</organism>
<dbReference type="Pfam" id="PF13456">
    <property type="entry name" value="RVT_3"/>
    <property type="match status" value="1"/>
</dbReference>
<dbReference type="CDD" id="cd06222">
    <property type="entry name" value="RNase_H_like"/>
    <property type="match status" value="1"/>
</dbReference>
<name>A0A061E6A1_THECC</name>